<comment type="similarity">
    <text evidence="2">Belongs to the CorA metal ion transporter (MIT) (TC 1.A.35) family.</text>
</comment>
<evidence type="ECO:0000256" key="11">
    <source>
        <dbReference type="ARBA" id="ARBA00045497"/>
    </source>
</evidence>
<dbReference type="AlphaFoldDB" id="A0A2S7KS09"/>
<dbReference type="EMBL" id="MQUB01000001">
    <property type="protein sequence ID" value="PQB05387.1"/>
    <property type="molecule type" value="Genomic_DNA"/>
</dbReference>
<dbReference type="Proteomes" id="UP000239800">
    <property type="component" value="Unassembled WGS sequence"/>
</dbReference>
<dbReference type="Gene3D" id="1.20.58.340">
    <property type="entry name" value="Magnesium transport protein CorA, transmembrane region"/>
    <property type="match status" value="1"/>
</dbReference>
<dbReference type="PANTHER" id="PTHR46494">
    <property type="entry name" value="CORA FAMILY METAL ION TRANSPORTER (EUROFUNG)"/>
    <property type="match status" value="1"/>
</dbReference>
<comment type="caution">
    <text evidence="13">The sequence shown here is derived from an EMBL/GenBank/DDBJ whole genome shotgun (WGS) entry which is preliminary data.</text>
</comment>
<evidence type="ECO:0000256" key="6">
    <source>
        <dbReference type="ARBA" id="ARBA00022842"/>
    </source>
</evidence>
<evidence type="ECO:0000256" key="1">
    <source>
        <dbReference type="ARBA" id="ARBA00004651"/>
    </source>
</evidence>
<dbReference type="SUPFAM" id="SSF144083">
    <property type="entry name" value="Magnesium transport protein CorA, transmembrane region"/>
    <property type="match status" value="1"/>
</dbReference>
<keyword evidence="14" id="KW-1185">Reference proteome</keyword>
<dbReference type="PANTHER" id="PTHR46494:SF1">
    <property type="entry name" value="CORA FAMILY METAL ION TRANSPORTER (EUROFUNG)"/>
    <property type="match status" value="1"/>
</dbReference>
<dbReference type="InterPro" id="IPR002523">
    <property type="entry name" value="MgTranspt_CorA/ZnTranspt_ZntB"/>
</dbReference>
<feature type="transmembrane region" description="Helical" evidence="12">
    <location>
        <begin position="298"/>
        <end position="317"/>
    </location>
</feature>
<accession>A0A2S7KS09</accession>
<dbReference type="InterPro" id="IPR045863">
    <property type="entry name" value="CorA_TM1_TM2"/>
</dbReference>
<dbReference type="SUPFAM" id="SSF143865">
    <property type="entry name" value="CorA soluble domain-like"/>
    <property type="match status" value="1"/>
</dbReference>
<keyword evidence="5 12" id="KW-0812">Transmembrane</keyword>
<dbReference type="Gene3D" id="3.30.460.20">
    <property type="entry name" value="CorA soluble domain-like"/>
    <property type="match status" value="1"/>
</dbReference>
<dbReference type="GO" id="GO:0015087">
    <property type="term" value="F:cobalt ion transmembrane transporter activity"/>
    <property type="evidence" value="ECO:0007669"/>
    <property type="project" value="TreeGrafter"/>
</dbReference>
<evidence type="ECO:0000256" key="10">
    <source>
        <dbReference type="ARBA" id="ARBA00034269"/>
    </source>
</evidence>
<feature type="transmembrane region" description="Helical" evidence="12">
    <location>
        <begin position="266"/>
        <end position="286"/>
    </location>
</feature>
<gene>
    <name evidence="13" type="ORF">BST85_11175</name>
</gene>
<dbReference type="GO" id="GO:0000287">
    <property type="term" value="F:magnesium ion binding"/>
    <property type="evidence" value="ECO:0007669"/>
    <property type="project" value="TreeGrafter"/>
</dbReference>
<evidence type="ECO:0000313" key="14">
    <source>
        <dbReference type="Proteomes" id="UP000239800"/>
    </source>
</evidence>
<sequence>MKFLEQTAYFKYGPNEFSKGSFQSLEEISLIHPNEVVWLNTIGLEHQVEMRHLIERHKLEPFLIKLLKDEDQSNKVIPMQDLLFLSINVLQADRMDLETEQMFFIVSPDFVWTIQEVADDHFHWIRDRIEDNSGIIRQKKGDYLLFLLLESIISNYQSTFDRIYSDPKFENLSHKEVGKPAFTAELEERKQQLFKVKKAVSSLRDTLLKCENATLTSLSISYFSELKEQSINLMNDIDFELYKMDSTTNLIFSVQGHRLNEIMKTLTIFSVIFIPLTFMAGIYGMNFENMPELSWRNGYFFLLGVMLLVGCVSVWIMKRNKWF</sequence>
<comment type="function">
    <text evidence="11">Mediates influx of magnesium ions. Alternates between open and closed states. Activated by low cytoplasmic Mg(2+) levels. Inactive when cytoplasmic Mg(2+) levels are high.</text>
</comment>
<keyword evidence="6" id="KW-0460">Magnesium</keyword>
<evidence type="ECO:0000256" key="2">
    <source>
        <dbReference type="ARBA" id="ARBA00009765"/>
    </source>
</evidence>
<keyword evidence="7 12" id="KW-1133">Transmembrane helix</keyword>
<dbReference type="RefSeq" id="WP_104813325.1">
    <property type="nucleotide sequence ID" value="NZ_MQUB01000001.1"/>
</dbReference>
<reference evidence="13 14" key="1">
    <citation type="submission" date="2016-11" db="EMBL/GenBank/DDBJ databases">
        <title>Trade-off between light-utilization and light-protection in marine flavobacteria.</title>
        <authorList>
            <person name="Kumagai Y."/>
        </authorList>
    </citation>
    <scope>NUCLEOTIDE SEQUENCE [LARGE SCALE GENOMIC DNA]</scope>
    <source>
        <strain evidence="13 14">NBRC 107741</strain>
    </source>
</reference>
<dbReference type="Pfam" id="PF01544">
    <property type="entry name" value="CorA"/>
    <property type="match status" value="1"/>
</dbReference>
<name>A0A2S7KS09_9FLAO</name>
<dbReference type="OrthoDB" id="9803416at2"/>
<dbReference type="GO" id="GO:0050897">
    <property type="term" value="F:cobalt ion binding"/>
    <property type="evidence" value="ECO:0007669"/>
    <property type="project" value="TreeGrafter"/>
</dbReference>
<keyword evidence="8" id="KW-0406">Ion transport</keyword>
<evidence type="ECO:0000256" key="9">
    <source>
        <dbReference type="ARBA" id="ARBA00023136"/>
    </source>
</evidence>
<comment type="subcellular location">
    <subcellularLocation>
        <location evidence="1">Cell membrane</location>
        <topology evidence="1">Multi-pass membrane protein</topology>
    </subcellularLocation>
</comment>
<organism evidence="13 14">
    <name type="scientific">Aureitalea marina</name>
    <dbReference type="NCBI Taxonomy" id="930804"/>
    <lineage>
        <taxon>Bacteria</taxon>
        <taxon>Pseudomonadati</taxon>
        <taxon>Bacteroidota</taxon>
        <taxon>Flavobacteriia</taxon>
        <taxon>Flavobacteriales</taxon>
        <taxon>Flavobacteriaceae</taxon>
        <taxon>Aureitalea</taxon>
    </lineage>
</organism>
<evidence type="ECO:0000256" key="12">
    <source>
        <dbReference type="SAM" id="Phobius"/>
    </source>
</evidence>
<comment type="catalytic activity">
    <reaction evidence="10">
        <text>Mg(2+)(in) = Mg(2+)(out)</text>
        <dbReference type="Rhea" id="RHEA:29827"/>
        <dbReference type="ChEBI" id="CHEBI:18420"/>
    </reaction>
</comment>
<dbReference type="FunFam" id="1.20.58.340:FF:000004">
    <property type="entry name" value="Magnesium transport protein CorA"/>
    <property type="match status" value="1"/>
</dbReference>
<keyword evidence="3" id="KW-0813">Transport</keyword>
<evidence type="ECO:0000313" key="13">
    <source>
        <dbReference type="EMBL" id="PQB05387.1"/>
    </source>
</evidence>
<keyword evidence="4" id="KW-1003">Cell membrane</keyword>
<evidence type="ECO:0000256" key="8">
    <source>
        <dbReference type="ARBA" id="ARBA00023065"/>
    </source>
</evidence>
<protein>
    <submittedName>
        <fullName evidence="13">Divalent cation transporter</fullName>
    </submittedName>
</protein>
<evidence type="ECO:0000256" key="4">
    <source>
        <dbReference type="ARBA" id="ARBA00022475"/>
    </source>
</evidence>
<keyword evidence="9 12" id="KW-0472">Membrane</keyword>
<dbReference type="GO" id="GO:0005886">
    <property type="term" value="C:plasma membrane"/>
    <property type="evidence" value="ECO:0007669"/>
    <property type="project" value="UniProtKB-SubCell"/>
</dbReference>
<dbReference type="InterPro" id="IPR045861">
    <property type="entry name" value="CorA_cytoplasmic_dom"/>
</dbReference>
<dbReference type="GO" id="GO:0015095">
    <property type="term" value="F:magnesium ion transmembrane transporter activity"/>
    <property type="evidence" value="ECO:0007669"/>
    <property type="project" value="TreeGrafter"/>
</dbReference>
<evidence type="ECO:0000256" key="5">
    <source>
        <dbReference type="ARBA" id="ARBA00022692"/>
    </source>
</evidence>
<proteinExistence type="inferred from homology"/>
<evidence type="ECO:0000256" key="3">
    <source>
        <dbReference type="ARBA" id="ARBA00022448"/>
    </source>
</evidence>
<evidence type="ECO:0000256" key="7">
    <source>
        <dbReference type="ARBA" id="ARBA00022989"/>
    </source>
</evidence>